<keyword evidence="1 2" id="KW-0238">DNA-binding</keyword>
<dbReference type="Proteomes" id="UP001596405">
    <property type="component" value="Unassembled WGS sequence"/>
</dbReference>
<evidence type="ECO:0000259" key="3">
    <source>
        <dbReference type="PROSITE" id="PS50977"/>
    </source>
</evidence>
<reference evidence="5" key="1">
    <citation type="journal article" date="2019" name="Int. J. Syst. Evol. Microbiol.">
        <title>The Global Catalogue of Microorganisms (GCM) 10K type strain sequencing project: providing services to taxonomists for standard genome sequencing and annotation.</title>
        <authorList>
            <consortium name="The Broad Institute Genomics Platform"/>
            <consortium name="The Broad Institute Genome Sequencing Center for Infectious Disease"/>
            <person name="Wu L."/>
            <person name="Ma J."/>
        </authorList>
    </citation>
    <scope>NUCLEOTIDE SEQUENCE [LARGE SCALE GENOMIC DNA]</scope>
    <source>
        <strain evidence="5">CGMCC 4.7393</strain>
    </source>
</reference>
<organism evidence="4 5">
    <name type="scientific">Rufibacter roseus</name>
    <dbReference type="NCBI Taxonomy" id="1567108"/>
    <lineage>
        <taxon>Bacteria</taxon>
        <taxon>Pseudomonadati</taxon>
        <taxon>Bacteroidota</taxon>
        <taxon>Cytophagia</taxon>
        <taxon>Cytophagales</taxon>
        <taxon>Hymenobacteraceae</taxon>
        <taxon>Rufibacter</taxon>
    </lineage>
</organism>
<feature type="domain" description="HTH tetR-type" evidence="3">
    <location>
        <begin position="21"/>
        <end position="81"/>
    </location>
</feature>
<evidence type="ECO:0000256" key="1">
    <source>
        <dbReference type="ARBA" id="ARBA00023125"/>
    </source>
</evidence>
<dbReference type="Gene3D" id="1.10.357.10">
    <property type="entry name" value="Tetracycline Repressor, domain 2"/>
    <property type="match status" value="1"/>
</dbReference>
<dbReference type="PROSITE" id="PS50977">
    <property type="entry name" value="HTH_TETR_2"/>
    <property type="match status" value="1"/>
</dbReference>
<protein>
    <submittedName>
        <fullName evidence="4">TetR/AcrR family transcriptional regulator</fullName>
    </submittedName>
</protein>
<comment type="caution">
    <text evidence="4">The sequence shown here is derived from an EMBL/GenBank/DDBJ whole genome shotgun (WGS) entry which is preliminary data.</text>
</comment>
<dbReference type="InterPro" id="IPR009057">
    <property type="entry name" value="Homeodomain-like_sf"/>
</dbReference>
<dbReference type="RefSeq" id="WP_066619438.1">
    <property type="nucleotide sequence ID" value="NZ_JBHSYQ010000003.1"/>
</dbReference>
<feature type="DNA-binding region" description="H-T-H motif" evidence="2">
    <location>
        <begin position="44"/>
        <end position="63"/>
    </location>
</feature>
<evidence type="ECO:0000313" key="4">
    <source>
        <dbReference type="EMBL" id="MFC6997446.1"/>
    </source>
</evidence>
<sequence length="233" mass="27171">MSAGIRIELNHKLYLRDPDQTDLGRAILKESIRLIDELGFEQFTFKKLAQCIHSTEASVYRYFENKHKLLLYLVSWYWNWLDYRICYHTHNVADAAERLRIFIRILAQYQIKEQLSSYLDIESLSRIVVVEASKAYLTKEVDNDNNNGLFQDYKSLCHKIAMVVLELNPSYPYPHALVSTLFEAARKQWFFSQHLPSLTEVKGTQQGQESNLVQFLTHLAFDAIKGTNFSPVS</sequence>
<keyword evidence="5" id="KW-1185">Reference proteome</keyword>
<dbReference type="InterPro" id="IPR001647">
    <property type="entry name" value="HTH_TetR"/>
</dbReference>
<dbReference type="SUPFAM" id="SSF46689">
    <property type="entry name" value="Homeodomain-like"/>
    <property type="match status" value="1"/>
</dbReference>
<evidence type="ECO:0000256" key="2">
    <source>
        <dbReference type="PROSITE-ProRule" id="PRU00335"/>
    </source>
</evidence>
<dbReference type="Pfam" id="PF00440">
    <property type="entry name" value="TetR_N"/>
    <property type="match status" value="1"/>
</dbReference>
<evidence type="ECO:0000313" key="5">
    <source>
        <dbReference type="Proteomes" id="UP001596405"/>
    </source>
</evidence>
<gene>
    <name evidence="4" type="ORF">ACFQHR_07410</name>
</gene>
<proteinExistence type="predicted"/>
<dbReference type="EMBL" id="JBHSYQ010000003">
    <property type="protein sequence ID" value="MFC6997446.1"/>
    <property type="molecule type" value="Genomic_DNA"/>
</dbReference>
<accession>A0ABW2DHZ6</accession>
<name>A0ABW2DHZ6_9BACT</name>